<dbReference type="EMBL" id="LAVV01007412">
    <property type="protein sequence ID" value="KNZ56021.1"/>
    <property type="molecule type" value="Genomic_DNA"/>
</dbReference>
<reference evidence="2 3" key="1">
    <citation type="submission" date="2015-08" db="EMBL/GenBank/DDBJ databases">
        <title>Next Generation Sequencing and Analysis of the Genome of Puccinia sorghi L Schw, the Causal Agent of Maize Common Rust.</title>
        <authorList>
            <person name="Rochi L."/>
            <person name="Burguener G."/>
            <person name="Darino M."/>
            <person name="Turjanski A."/>
            <person name="Kreff E."/>
            <person name="Dieguez M.J."/>
            <person name="Sacco F."/>
        </authorList>
    </citation>
    <scope>NUCLEOTIDE SEQUENCE [LARGE SCALE GENOMIC DNA]</scope>
    <source>
        <strain evidence="2 3">RO10H11247</strain>
    </source>
</reference>
<comment type="caution">
    <text evidence="2">The sequence shown here is derived from an EMBL/GenBank/DDBJ whole genome shotgun (WGS) entry which is preliminary data.</text>
</comment>
<name>A0A0L6V5E9_9BASI</name>
<evidence type="ECO:0000313" key="2">
    <source>
        <dbReference type="EMBL" id="KNZ56021.1"/>
    </source>
</evidence>
<proteinExistence type="predicted"/>
<evidence type="ECO:0000256" key="1">
    <source>
        <dbReference type="SAM" id="SignalP"/>
    </source>
</evidence>
<keyword evidence="3" id="KW-1185">Reference proteome</keyword>
<feature type="non-terminal residue" evidence="2">
    <location>
        <position position="1"/>
    </location>
</feature>
<sequence length="75" mass="8357">VLKVNFVILEMWTLGLDGMNADYDCIHPIYLDPTAPNQYTLLTSGNVNTWARALFLHTPGVCLIAHPIQLSPHPN</sequence>
<dbReference type="VEuPathDB" id="FungiDB:VP01_2518g1"/>
<feature type="chain" id="PRO_5005568091" evidence="1">
    <location>
        <begin position="22"/>
        <end position="75"/>
    </location>
</feature>
<organism evidence="2 3">
    <name type="scientific">Puccinia sorghi</name>
    <dbReference type="NCBI Taxonomy" id="27349"/>
    <lineage>
        <taxon>Eukaryota</taxon>
        <taxon>Fungi</taxon>
        <taxon>Dikarya</taxon>
        <taxon>Basidiomycota</taxon>
        <taxon>Pucciniomycotina</taxon>
        <taxon>Pucciniomycetes</taxon>
        <taxon>Pucciniales</taxon>
        <taxon>Pucciniaceae</taxon>
        <taxon>Puccinia</taxon>
    </lineage>
</organism>
<dbReference type="AlphaFoldDB" id="A0A0L6V5E9"/>
<keyword evidence="1" id="KW-0732">Signal</keyword>
<accession>A0A0L6V5E9</accession>
<gene>
    <name evidence="2" type="ORF">VP01_2518g1</name>
</gene>
<evidence type="ECO:0000313" key="3">
    <source>
        <dbReference type="Proteomes" id="UP000037035"/>
    </source>
</evidence>
<feature type="signal peptide" evidence="1">
    <location>
        <begin position="1"/>
        <end position="21"/>
    </location>
</feature>
<dbReference type="Proteomes" id="UP000037035">
    <property type="component" value="Unassembled WGS sequence"/>
</dbReference>
<protein>
    <submittedName>
        <fullName evidence="2">Uncharacterized protein</fullName>
    </submittedName>
</protein>